<dbReference type="Gene3D" id="1.10.1750.10">
    <property type="match status" value="1"/>
</dbReference>
<feature type="domain" description="Chromosomal replication initiator DnaA C-terminal" evidence="2">
    <location>
        <begin position="39"/>
        <end position="108"/>
    </location>
</feature>
<dbReference type="InterPro" id="IPR010921">
    <property type="entry name" value="Trp_repressor/repl_initiator"/>
</dbReference>
<keyword evidence="4" id="KW-1185">Reference proteome</keyword>
<evidence type="ECO:0000313" key="4">
    <source>
        <dbReference type="Proteomes" id="UP001294412"/>
    </source>
</evidence>
<dbReference type="CDD" id="cd06571">
    <property type="entry name" value="Bac_DnaA_C"/>
    <property type="match status" value="1"/>
</dbReference>
<feature type="region of interest" description="Disordered" evidence="1">
    <location>
        <begin position="1"/>
        <end position="31"/>
    </location>
</feature>
<dbReference type="SUPFAM" id="SSF48295">
    <property type="entry name" value="TrpR-like"/>
    <property type="match status" value="1"/>
</dbReference>
<evidence type="ECO:0000259" key="2">
    <source>
        <dbReference type="SMART" id="SM00760"/>
    </source>
</evidence>
<evidence type="ECO:0000313" key="3">
    <source>
        <dbReference type="EMBL" id="MDY8109983.1"/>
    </source>
</evidence>
<comment type="caution">
    <text evidence="3">The sequence shown here is derived from an EMBL/GenBank/DDBJ whole genome shotgun (WGS) entry which is preliminary data.</text>
</comment>
<dbReference type="EMBL" id="JAXLPB010000004">
    <property type="protein sequence ID" value="MDY8109983.1"/>
    <property type="molecule type" value="Genomic_DNA"/>
</dbReference>
<proteinExistence type="predicted"/>
<evidence type="ECO:0000256" key="1">
    <source>
        <dbReference type="SAM" id="MobiDB-lite"/>
    </source>
</evidence>
<dbReference type="InterPro" id="IPR013159">
    <property type="entry name" value="DnaA_C"/>
</dbReference>
<sequence length="145" mass="15939">MLTHFETRPCPGASAARPQNPPDRSKQERLERAAADHQFCRIAIAIAGAVLDIEVAEIARPNRASAPVCEARHIAMYLAHVVFQVSLIRAGRTFGRDRTSIAHAVRRIEDGRDDPAFDAKIERLETLARSIARALCAETSAEARS</sequence>
<organism evidence="3 4">
    <name type="scientific">Fulvimarina uroteuthidis</name>
    <dbReference type="NCBI Taxonomy" id="3098149"/>
    <lineage>
        <taxon>Bacteria</taxon>
        <taxon>Pseudomonadati</taxon>
        <taxon>Pseudomonadota</taxon>
        <taxon>Alphaproteobacteria</taxon>
        <taxon>Hyphomicrobiales</taxon>
        <taxon>Aurantimonadaceae</taxon>
        <taxon>Fulvimarina</taxon>
    </lineage>
</organism>
<reference evidence="3 4" key="1">
    <citation type="submission" date="2023-12" db="EMBL/GenBank/DDBJ databases">
        <title>Description of Novel Strain Fulvimarina sp. 2208YS6-2-32 isolated from Uroteuthis (Photololigo) edulis.</title>
        <authorList>
            <person name="Park J.-S."/>
        </authorList>
    </citation>
    <scope>NUCLEOTIDE SEQUENCE [LARGE SCALE GENOMIC DNA]</scope>
    <source>
        <strain evidence="3 4">2208YS6-2-32</strain>
    </source>
</reference>
<gene>
    <name evidence="3" type="ORF">U0C82_12620</name>
</gene>
<dbReference type="Proteomes" id="UP001294412">
    <property type="component" value="Unassembled WGS sequence"/>
</dbReference>
<accession>A0ABU5I4X5</accession>
<dbReference type="SMART" id="SM00760">
    <property type="entry name" value="Bac_DnaA_C"/>
    <property type="match status" value="1"/>
</dbReference>
<name>A0ABU5I4X5_9HYPH</name>
<dbReference type="RefSeq" id="WP_322187513.1">
    <property type="nucleotide sequence ID" value="NZ_JAXLPB010000004.1"/>
</dbReference>
<protein>
    <submittedName>
        <fullName evidence="3">Helix-turn-helix domain-containing protein</fullName>
    </submittedName>
</protein>
<dbReference type="Pfam" id="PF08299">
    <property type="entry name" value="Bac_DnaA_C"/>
    <property type="match status" value="1"/>
</dbReference>